<dbReference type="Gene3D" id="3.50.50.60">
    <property type="entry name" value="FAD/NAD(P)-binding domain"/>
    <property type="match status" value="1"/>
</dbReference>
<evidence type="ECO:0000313" key="9">
    <source>
        <dbReference type="EMBL" id="GGR19963.1"/>
    </source>
</evidence>
<feature type="region of interest" description="Disordered" evidence="8">
    <location>
        <begin position="1"/>
        <end position="23"/>
    </location>
</feature>
<dbReference type="AlphaFoldDB" id="A0A918CF86"/>
<keyword evidence="7" id="KW-0560">Oxidoreductase</keyword>
<name>A0A918CF86_9DEIO</name>
<evidence type="ECO:0000256" key="3">
    <source>
        <dbReference type="ARBA" id="ARBA00007588"/>
    </source>
</evidence>
<keyword evidence="5" id="KW-0274">FAD</keyword>
<evidence type="ECO:0000256" key="1">
    <source>
        <dbReference type="ARBA" id="ARBA00001974"/>
    </source>
</evidence>
<dbReference type="PANTHER" id="PTHR43539:SF91">
    <property type="entry name" value="FAD-DEPENDENT URATE HYDROXYLASE"/>
    <property type="match status" value="1"/>
</dbReference>
<gene>
    <name evidence="9" type="ORF">GCM10008957_35450</name>
</gene>
<dbReference type="PRINTS" id="PR00411">
    <property type="entry name" value="PNDRDTASEI"/>
</dbReference>
<comment type="similarity">
    <text evidence="3">Belongs to the lysine N(6)-hydroxylase/L-ornithine N(5)-oxygenase family.</text>
</comment>
<comment type="caution">
    <text evidence="9">The sequence shown here is derived from an EMBL/GenBank/DDBJ whole genome shotgun (WGS) entry which is preliminary data.</text>
</comment>
<dbReference type="InterPro" id="IPR036188">
    <property type="entry name" value="FAD/NAD-bd_sf"/>
</dbReference>
<dbReference type="GO" id="GO:0050660">
    <property type="term" value="F:flavin adenine dinucleotide binding"/>
    <property type="evidence" value="ECO:0007669"/>
    <property type="project" value="TreeGrafter"/>
</dbReference>
<dbReference type="PANTHER" id="PTHR43539">
    <property type="entry name" value="FLAVIN-BINDING MONOOXYGENASE-LIKE PROTEIN (AFU_ORTHOLOGUE AFUA_4G09220)"/>
    <property type="match status" value="1"/>
</dbReference>
<evidence type="ECO:0000256" key="5">
    <source>
        <dbReference type="ARBA" id="ARBA00022827"/>
    </source>
</evidence>
<dbReference type="GO" id="GO:0004497">
    <property type="term" value="F:monooxygenase activity"/>
    <property type="evidence" value="ECO:0007669"/>
    <property type="project" value="TreeGrafter"/>
</dbReference>
<dbReference type="SUPFAM" id="SSF51905">
    <property type="entry name" value="FAD/NAD(P)-binding domain"/>
    <property type="match status" value="1"/>
</dbReference>
<evidence type="ECO:0008006" key="11">
    <source>
        <dbReference type="Google" id="ProtNLM"/>
    </source>
</evidence>
<evidence type="ECO:0000256" key="6">
    <source>
        <dbReference type="ARBA" id="ARBA00022857"/>
    </source>
</evidence>
<keyword evidence="4" id="KW-0285">Flavoprotein</keyword>
<accession>A0A918CF86</accession>
<comment type="pathway">
    <text evidence="2">Siderophore biosynthesis.</text>
</comment>
<dbReference type="Pfam" id="PF13434">
    <property type="entry name" value="Lys_Orn_oxgnase"/>
    <property type="match status" value="1"/>
</dbReference>
<evidence type="ECO:0000256" key="7">
    <source>
        <dbReference type="ARBA" id="ARBA00023002"/>
    </source>
</evidence>
<dbReference type="PRINTS" id="PR00368">
    <property type="entry name" value="FADPNR"/>
</dbReference>
<keyword evidence="6" id="KW-0521">NADP</keyword>
<proteinExistence type="inferred from homology"/>
<reference evidence="9" key="2">
    <citation type="submission" date="2020-09" db="EMBL/GenBank/DDBJ databases">
        <authorList>
            <person name="Sun Q."/>
            <person name="Ohkuma M."/>
        </authorList>
    </citation>
    <scope>NUCLEOTIDE SEQUENCE</scope>
    <source>
        <strain evidence="9">JCM 31311</strain>
    </source>
</reference>
<organism evidence="9 10">
    <name type="scientific">Deinococcus ruber</name>
    <dbReference type="NCBI Taxonomy" id="1848197"/>
    <lineage>
        <taxon>Bacteria</taxon>
        <taxon>Thermotogati</taxon>
        <taxon>Deinococcota</taxon>
        <taxon>Deinococci</taxon>
        <taxon>Deinococcales</taxon>
        <taxon>Deinococcaceae</taxon>
        <taxon>Deinococcus</taxon>
    </lineage>
</organism>
<comment type="cofactor">
    <cofactor evidence="1">
        <name>FAD</name>
        <dbReference type="ChEBI" id="CHEBI:57692"/>
    </cofactor>
</comment>
<evidence type="ECO:0000313" key="10">
    <source>
        <dbReference type="Proteomes" id="UP000603865"/>
    </source>
</evidence>
<dbReference type="InterPro" id="IPR025700">
    <property type="entry name" value="Lys/Orn_oxygenase"/>
</dbReference>
<dbReference type="Proteomes" id="UP000603865">
    <property type="component" value="Unassembled WGS sequence"/>
</dbReference>
<keyword evidence="10" id="KW-1185">Reference proteome</keyword>
<protein>
    <recommendedName>
        <fullName evidence="11">Dimethylaniline monooxygenase</fullName>
    </recommendedName>
</protein>
<reference evidence="9" key="1">
    <citation type="journal article" date="2014" name="Int. J. Syst. Evol. Microbiol.">
        <title>Complete genome sequence of Corynebacterium casei LMG S-19264T (=DSM 44701T), isolated from a smear-ripened cheese.</title>
        <authorList>
            <consortium name="US DOE Joint Genome Institute (JGI-PGF)"/>
            <person name="Walter F."/>
            <person name="Albersmeier A."/>
            <person name="Kalinowski J."/>
            <person name="Ruckert C."/>
        </authorList>
    </citation>
    <scope>NUCLEOTIDE SEQUENCE</scope>
    <source>
        <strain evidence="9">JCM 31311</strain>
    </source>
</reference>
<evidence type="ECO:0000256" key="2">
    <source>
        <dbReference type="ARBA" id="ARBA00004924"/>
    </source>
</evidence>
<evidence type="ECO:0000256" key="4">
    <source>
        <dbReference type="ARBA" id="ARBA00022630"/>
    </source>
</evidence>
<dbReference type="EMBL" id="BMQL01000024">
    <property type="protein sequence ID" value="GGR19963.1"/>
    <property type="molecule type" value="Genomic_DNA"/>
</dbReference>
<evidence type="ECO:0000256" key="8">
    <source>
        <dbReference type="SAM" id="MobiDB-lite"/>
    </source>
</evidence>
<dbReference type="InterPro" id="IPR050982">
    <property type="entry name" value="Auxin_biosynth/cation_transpt"/>
</dbReference>
<sequence length="421" mass="46935">MDEAMTGSDVPRPSKSSEGTPDTELLIIGAGPFGLALAAYSQHLGIPHRVVGRPMEFWHSNMPEGMYLRSACDWHLDPTGHATIERFLSERGQTSADVEPLSRAFYLAYTEWFRQQQKIDPLPMYVQQLDSVQPDDPDAHLFRATLEDGQSITARNVVLAVGFKYFKYEPQALLERLPAGRFSHTCDLVDFNSLAGKRVLILGGRQSAFEWAALLHEAGASAVHVSHRHDSPAFAAADWSWVEPLVEAMVDDPAWFRRLSLQEQQEVSHRLWAEGRLKVEPWLEPRVRRDSVHLWPRTELAASEELKDGTLRVTFHSGESVEIDHIVLATGYRVRLEQVPLLAAGNLLPQLLTHDGFPVLDEHFQTSVPGLYITSLAAGQAFGPFFGFTISVRTSARLIGQAVSDALKVHLQPTHSQEGAL</sequence>